<dbReference type="RefSeq" id="XP_005789761.1">
    <property type="nucleotide sequence ID" value="XM_005789704.1"/>
</dbReference>
<feature type="region of interest" description="Disordered" evidence="1">
    <location>
        <begin position="166"/>
        <end position="197"/>
    </location>
</feature>
<evidence type="ECO:0000313" key="2">
    <source>
        <dbReference type="EnsemblProtists" id="EOD37332"/>
    </source>
</evidence>
<evidence type="ECO:0000313" key="3">
    <source>
        <dbReference type="Proteomes" id="UP000013827"/>
    </source>
</evidence>
<name>A0A0D3KNJ7_EMIH1</name>
<dbReference type="EnsemblProtists" id="EOD37332">
    <property type="protein sequence ID" value="EOD37332"/>
    <property type="gene ID" value="EMIHUDRAFT_446976"/>
</dbReference>
<feature type="compositionally biased region" description="Low complexity" evidence="1">
    <location>
        <begin position="184"/>
        <end position="197"/>
    </location>
</feature>
<sequence>MWFCEACSVSVPRNPGALRQHLEGKRHAAMRFYGDPTAAVRRIELRNPGPSQSLELALRPHEVSDAAAAATCEARALVRKRLVVHTGVAYQNQAWALLTPEALCGGVLQLEAAISARAVPCVECLDRAQCACDTFEAHCARLLSGCAPASPLFLLALAQRLGGGGGGGRGGGGGDRGGGGGGRPSVRPARPSSSAGPSLAARVAALPHCSRETSGGAGERLVVAVAARSGVLAEMVLVTALDALCAALPRAAHSVPLRRPSAASLGGGGGVPPPGGRLDLTLRLGGAVCSRRHAAQLLKTLGGALRAASTPLGVRRVRLEVRGDAWREEDGRALAAAAAAHWWATARSVLLGTHERVGAASPLRRLPLALVRLILEAARPQCEVAAELVAEAGPAPSEPRAGAGGADLDFVASLVG</sequence>
<organism evidence="2 3">
    <name type="scientific">Emiliania huxleyi (strain CCMP1516)</name>
    <dbReference type="NCBI Taxonomy" id="280463"/>
    <lineage>
        <taxon>Eukaryota</taxon>
        <taxon>Haptista</taxon>
        <taxon>Haptophyta</taxon>
        <taxon>Prymnesiophyceae</taxon>
        <taxon>Isochrysidales</taxon>
        <taxon>Noelaerhabdaceae</taxon>
        <taxon>Emiliania</taxon>
    </lineage>
</organism>
<dbReference type="HOGENOM" id="CLU_661290_0_0_1"/>
<dbReference type="PaxDb" id="2903-EOD37332"/>
<dbReference type="AlphaFoldDB" id="A0A0D3KNJ7"/>
<accession>A0A0D3KNJ7</accession>
<protein>
    <recommendedName>
        <fullName evidence="4">U1-type domain-containing protein</fullName>
    </recommendedName>
</protein>
<evidence type="ECO:0000256" key="1">
    <source>
        <dbReference type="SAM" id="MobiDB-lite"/>
    </source>
</evidence>
<keyword evidence="3" id="KW-1185">Reference proteome</keyword>
<reference evidence="2" key="2">
    <citation type="submission" date="2024-10" db="UniProtKB">
        <authorList>
            <consortium name="EnsemblProtists"/>
        </authorList>
    </citation>
    <scope>IDENTIFICATION</scope>
</reference>
<dbReference type="KEGG" id="ehx:EMIHUDRAFT_446976"/>
<evidence type="ECO:0008006" key="4">
    <source>
        <dbReference type="Google" id="ProtNLM"/>
    </source>
</evidence>
<dbReference type="Proteomes" id="UP000013827">
    <property type="component" value="Unassembled WGS sequence"/>
</dbReference>
<dbReference type="GeneID" id="17282601"/>
<feature type="compositionally biased region" description="Gly residues" evidence="1">
    <location>
        <begin position="166"/>
        <end position="183"/>
    </location>
</feature>
<reference evidence="3" key="1">
    <citation type="journal article" date="2013" name="Nature">
        <title>Pan genome of the phytoplankton Emiliania underpins its global distribution.</title>
        <authorList>
            <person name="Read B.A."/>
            <person name="Kegel J."/>
            <person name="Klute M.J."/>
            <person name="Kuo A."/>
            <person name="Lefebvre S.C."/>
            <person name="Maumus F."/>
            <person name="Mayer C."/>
            <person name="Miller J."/>
            <person name="Monier A."/>
            <person name="Salamov A."/>
            <person name="Young J."/>
            <person name="Aguilar M."/>
            <person name="Claverie J.M."/>
            <person name="Frickenhaus S."/>
            <person name="Gonzalez K."/>
            <person name="Herman E.K."/>
            <person name="Lin Y.C."/>
            <person name="Napier J."/>
            <person name="Ogata H."/>
            <person name="Sarno A.F."/>
            <person name="Shmutz J."/>
            <person name="Schroeder D."/>
            <person name="de Vargas C."/>
            <person name="Verret F."/>
            <person name="von Dassow P."/>
            <person name="Valentin K."/>
            <person name="Van de Peer Y."/>
            <person name="Wheeler G."/>
            <person name="Dacks J.B."/>
            <person name="Delwiche C.F."/>
            <person name="Dyhrman S.T."/>
            <person name="Glockner G."/>
            <person name="John U."/>
            <person name="Richards T."/>
            <person name="Worden A.Z."/>
            <person name="Zhang X."/>
            <person name="Grigoriev I.V."/>
            <person name="Allen A.E."/>
            <person name="Bidle K."/>
            <person name="Borodovsky M."/>
            <person name="Bowler C."/>
            <person name="Brownlee C."/>
            <person name="Cock J.M."/>
            <person name="Elias M."/>
            <person name="Gladyshev V.N."/>
            <person name="Groth M."/>
            <person name="Guda C."/>
            <person name="Hadaegh A."/>
            <person name="Iglesias-Rodriguez M.D."/>
            <person name="Jenkins J."/>
            <person name="Jones B.M."/>
            <person name="Lawson T."/>
            <person name="Leese F."/>
            <person name="Lindquist E."/>
            <person name="Lobanov A."/>
            <person name="Lomsadze A."/>
            <person name="Malik S.B."/>
            <person name="Marsh M.E."/>
            <person name="Mackinder L."/>
            <person name="Mock T."/>
            <person name="Mueller-Roeber B."/>
            <person name="Pagarete A."/>
            <person name="Parker M."/>
            <person name="Probert I."/>
            <person name="Quesneville H."/>
            <person name="Raines C."/>
            <person name="Rensing S.A."/>
            <person name="Riano-Pachon D.M."/>
            <person name="Richier S."/>
            <person name="Rokitta S."/>
            <person name="Shiraiwa Y."/>
            <person name="Soanes D.M."/>
            <person name="van der Giezen M."/>
            <person name="Wahlund T.M."/>
            <person name="Williams B."/>
            <person name="Wilson W."/>
            <person name="Wolfe G."/>
            <person name="Wurch L.L."/>
        </authorList>
    </citation>
    <scope>NUCLEOTIDE SEQUENCE</scope>
</reference>
<proteinExistence type="predicted"/>